<dbReference type="GO" id="GO:0016787">
    <property type="term" value="F:hydrolase activity"/>
    <property type="evidence" value="ECO:0007669"/>
    <property type="project" value="UniProtKB-KW"/>
</dbReference>
<name>A0A1H8EMI1_9BACI</name>
<gene>
    <name evidence="1" type="ORF">SAMN05192533_11032</name>
</gene>
<dbReference type="STRING" id="930146.SAMN05192533_11032"/>
<reference evidence="2" key="1">
    <citation type="submission" date="2016-10" db="EMBL/GenBank/DDBJ databases">
        <authorList>
            <person name="Varghese N."/>
            <person name="Submissions S."/>
        </authorList>
    </citation>
    <scope>NUCLEOTIDE SEQUENCE [LARGE SCALE GENOMIC DNA]</scope>
    <source>
        <strain evidence="2">B48,IBRC-M 10115,DSM 25386,CECT 8001</strain>
    </source>
</reference>
<dbReference type="EMBL" id="FOBW01000010">
    <property type="protein sequence ID" value="SEN20606.1"/>
    <property type="molecule type" value="Genomic_DNA"/>
</dbReference>
<proteinExistence type="predicted"/>
<evidence type="ECO:0000313" key="2">
    <source>
        <dbReference type="Proteomes" id="UP000198553"/>
    </source>
</evidence>
<evidence type="ECO:0000313" key="1">
    <source>
        <dbReference type="EMBL" id="SEN20606.1"/>
    </source>
</evidence>
<dbReference type="CDD" id="cd00586">
    <property type="entry name" value="4HBT"/>
    <property type="match status" value="1"/>
</dbReference>
<dbReference type="SUPFAM" id="SSF54637">
    <property type="entry name" value="Thioesterase/thiol ester dehydrase-isomerase"/>
    <property type="match status" value="1"/>
</dbReference>
<keyword evidence="1" id="KW-0378">Hydrolase</keyword>
<sequence length="144" mass="16369">MAYTEMRIAAETKTAHVNNVSLFEYLDEARKKWYHYSILNGVESVVVHIGINYKREVFNQNKLVVRTTLARVGNTSYTLNQTIVNHLEELVVSAEVVLTTINRQTRTKVKVPQGIRSLLDRDSLIDFDKMVAKGNSAEIESGKN</sequence>
<dbReference type="Pfam" id="PF13279">
    <property type="entry name" value="4HBT_2"/>
    <property type="match status" value="1"/>
</dbReference>
<dbReference type="Proteomes" id="UP000198553">
    <property type="component" value="Unassembled WGS sequence"/>
</dbReference>
<organism evidence="1 2">
    <name type="scientific">Mesobacillus persicus</name>
    <dbReference type="NCBI Taxonomy" id="930146"/>
    <lineage>
        <taxon>Bacteria</taxon>
        <taxon>Bacillati</taxon>
        <taxon>Bacillota</taxon>
        <taxon>Bacilli</taxon>
        <taxon>Bacillales</taxon>
        <taxon>Bacillaceae</taxon>
        <taxon>Mesobacillus</taxon>
    </lineage>
</organism>
<dbReference type="AlphaFoldDB" id="A0A1H8EMI1"/>
<dbReference type="Gene3D" id="3.10.129.10">
    <property type="entry name" value="Hotdog Thioesterase"/>
    <property type="match status" value="1"/>
</dbReference>
<protein>
    <submittedName>
        <fullName evidence="1">Acyl-CoA thioester hydrolase, YbgC/YbaW family</fullName>
    </submittedName>
</protein>
<accession>A0A1H8EMI1</accession>
<dbReference type="OrthoDB" id="9801517at2"/>
<dbReference type="RefSeq" id="WP_090746972.1">
    <property type="nucleotide sequence ID" value="NZ_FOBW01000010.1"/>
</dbReference>
<keyword evidence="2" id="KW-1185">Reference proteome</keyword>
<dbReference type="InterPro" id="IPR029069">
    <property type="entry name" value="HotDog_dom_sf"/>
</dbReference>